<dbReference type="Gene3D" id="1.20.1080.10">
    <property type="entry name" value="Glycerol uptake facilitator protein"/>
    <property type="match status" value="1"/>
</dbReference>
<dbReference type="InterPro" id="IPR023271">
    <property type="entry name" value="Aquaporin-like"/>
</dbReference>
<proteinExistence type="inferred from homology"/>
<dbReference type="InterPro" id="IPR034294">
    <property type="entry name" value="Aquaporin_transptr"/>
</dbReference>
<dbReference type="PROSITE" id="PS00221">
    <property type="entry name" value="MIP"/>
    <property type="match status" value="1"/>
</dbReference>
<dbReference type="GO" id="GO:0015250">
    <property type="term" value="F:water channel activity"/>
    <property type="evidence" value="ECO:0007669"/>
    <property type="project" value="TreeGrafter"/>
</dbReference>
<reference evidence="10" key="1">
    <citation type="submission" date="2021-01" db="EMBL/GenBank/DDBJ databases">
        <authorList>
            <person name="Corre E."/>
            <person name="Pelletier E."/>
            <person name="Niang G."/>
            <person name="Scheremetjew M."/>
            <person name="Finn R."/>
            <person name="Kale V."/>
            <person name="Holt S."/>
            <person name="Cochrane G."/>
            <person name="Meng A."/>
            <person name="Brown T."/>
            <person name="Cohen L."/>
        </authorList>
    </citation>
    <scope>NUCLEOTIDE SEQUENCE</scope>
    <source>
        <strain evidence="10">CCMP1374</strain>
    </source>
</reference>
<sequence>MEMARIKQEARAALAEFLACIFFVFFGAGSVVGAVSATNDLGPVEPVNYALSFGFSITILAFSIGDLSGAHINPAVTLSLAVSRNLTLTRAFMYIAAQISGGIVGGGLLFMCVDHDSYHSGIGLADDITPAGGFFLEFMGTLLLIFVVFNVAVWAGKPLENDIAGSTISALAPLPIGLAVAVSHLTLGPLTGCGINPARVIGAVVWEGKDWWDGRSGQAFWIYIAGPFAASLVGPLLYAALYGTVSPGSAGKGKLEAPARAAV</sequence>
<dbReference type="GO" id="GO:0005886">
    <property type="term" value="C:plasma membrane"/>
    <property type="evidence" value="ECO:0007669"/>
    <property type="project" value="UniProtKB-SubCell"/>
</dbReference>
<dbReference type="InterPro" id="IPR000425">
    <property type="entry name" value="MIP"/>
</dbReference>
<keyword evidence="4" id="KW-1003">Cell membrane</keyword>
<organism evidence="10">
    <name type="scientific">Phaeocystis antarctica</name>
    <dbReference type="NCBI Taxonomy" id="33657"/>
    <lineage>
        <taxon>Eukaryota</taxon>
        <taxon>Haptista</taxon>
        <taxon>Haptophyta</taxon>
        <taxon>Prymnesiophyceae</taxon>
        <taxon>Phaeocystales</taxon>
        <taxon>Phaeocystaceae</taxon>
        <taxon>Phaeocystis</taxon>
    </lineage>
</organism>
<evidence type="ECO:0000256" key="2">
    <source>
        <dbReference type="ARBA" id="ARBA00006175"/>
    </source>
</evidence>
<dbReference type="InterPro" id="IPR022357">
    <property type="entry name" value="MIP_CS"/>
</dbReference>
<accession>A0A7S0HB12</accession>
<evidence type="ECO:0000256" key="8">
    <source>
        <dbReference type="RuleBase" id="RU000477"/>
    </source>
</evidence>
<name>A0A7S0HB12_9EUKA</name>
<evidence type="ECO:0000256" key="4">
    <source>
        <dbReference type="ARBA" id="ARBA00022475"/>
    </source>
</evidence>
<feature type="transmembrane region" description="Helical" evidence="9">
    <location>
        <begin position="49"/>
        <end position="70"/>
    </location>
</feature>
<keyword evidence="5 8" id="KW-0812">Transmembrane</keyword>
<dbReference type="AlphaFoldDB" id="A0A7S0HB12"/>
<evidence type="ECO:0008006" key="11">
    <source>
        <dbReference type="Google" id="ProtNLM"/>
    </source>
</evidence>
<evidence type="ECO:0000256" key="5">
    <source>
        <dbReference type="ARBA" id="ARBA00022692"/>
    </source>
</evidence>
<evidence type="ECO:0000256" key="3">
    <source>
        <dbReference type="ARBA" id="ARBA00022448"/>
    </source>
</evidence>
<feature type="transmembrane region" description="Helical" evidence="9">
    <location>
        <begin position="220"/>
        <end position="245"/>
    </location>
</feature>
<protein>
    <recommendedName>
        <fullName evidence="11">Aquaporin</fullName>
    </recommendedName>
</protein>
<feature type="transmembrane region" description="Helical" evidence="9">
    <location>
        <begin position="91"/>
        <end position="111"/>
    </location>
</feature>
<dbReference type="PANTHER" id="PTHR19139">
    <property type="entry name" value="AQUAPORIN TRANSPORTER"/>
    <property type="match status" value="1"/>
</dbReference>
<dbReference type="PRINTS" id="PR00783">
    <property type="entry name" value="MINTRINSICP"/>
</dbReference>
<keyword evidence="7 9" id="KW-0472">Membrane</keyword>
<keyword evidence="6 9" id="KW-1133">Transmembrane helix</keyword>
<evidence type="ECO:0000313" key="10">
    <source>
        <dbReference type="EMBL" id="CAD8466630.1"/>
    </source>
</evidence>
<gene>
    <name evidence="10" type="ORF">PANT1444_LOCUS369</name>
</gene>
<evidence type="ECO:0000256" key="9">
    <source>
        <dbReference type="SAM" id="Phobius"/>
    </source>
</evidence>
<keyword evidence="3 8" id="KW-0813">Transport</keyword>
<comment type="similarity">
    <text evidence="2 8">Belongs to the MIP/aquaporin (TC 1.A.8) family.</text>
</comment>
<evidence type="ECO:0000256" key="6">
    <source>
        <dbReference type="ARBA" id="ARBA00022989"/>
    </source>
</evidence>
<evidence type="ECO:0000256" key="7">
    <source>
        <dbReference type="ARBA" id="ARBA00023136"/>
    </source>
</evidence>
<feature type="transmembrane region" description="Helical" evidence="9">
    <location>
        <begin position="131"/>
        <end position="156"/>
    </location>
</feature>
<dbReference type="SUPFAM" id="SSF81338">
    <property type="entry name" value="Aquaporin-like"/>
    <property type="match status" value="1"/>
</dbReference>
<dbReference type="EMBL" id="HBEP01000625">
    <property type="protein sequence ID" value="CAD8466630.1"/>
    <property type="molecule type" value="Transcribed_RNA"/>
</dbReference>
<feature type="transmembrane region" description="Helical" evidence="9">
    <location>
        <begin position="12"/>
        <end position="37"/>
    </location>
</feature>
<comment type="subcellular location">
    <subcellularLocation>
        <location evidence="1">Cell membrane</location>
        <topology evidence="1">Multi-pass membrane protein</topology>
    </subcellularLocation>
</comment>
<dbReference type="Pfam" id="PF00230">
    <property type="entry name" value="MIP"/>
    <property type="match status" value="1"/>
</dbReference>
<dbReference type="PANTHER" id="PTHR19139:SF199">
    <property type="entry name" value="MIP17260P"/>
    <property type="match status" value="1"/>
</dbReference>
<feature type="transmembrane region" description="Helical" evidence="9">
    <location>
        <begin position="168"/>
        <end position="187"/>
    </location>
</feature>
<evidence type="ECO:0000256" key="1">
    <source>
        <dbReference type="ARBA" id="ARBA00004651"/>
    </source>
</evidence>